<dbReference type="OrthoDB" id="300500at2759"/>
<gene>
    <name evidence="3" type="ORF">TTHERM_00377350</name>
</gene>
<dbReference type="SUPFAM" id="SSF82185">
    <property type="entry name" value="Histone H3 K4-specific methyltransferase SET7/9 N-terminal domain"/>
    <property type="match status" value="2"/>
</dbReference>
<dbReference type="Gene3D" id="2.20.110.10">
    <property type="entry name" value="Histone H3 K4-specific methyltransferase SET7/9 N-terminal domain"/>
    <property type="match status" value="2"/>
</dbReference>
<evidence type="ECO:0000313" key="4">
    <source>
        <dbReference type="Proteomes" id="UP000009168"/>
    </source>
</evidence>
<evidence type="ECO:0000313" key="3">
    <source>
        <dbReference type="EMBL" id="EAR95170.1"/>
    </source>
</evidence>
<dbReference type="RefSeq" id="XP_001015415.1">
    <property type="nucleotide sequence ID" value="XM_001015415.1"/>
</dbReference>
<dbReference type="PANTHER" id="PTHR43215">
    <property type="entry name" value="RADIAL SPOKE HEAD 1 HOMOLOG"/>
    <property type="match status" value="1"/>
</dbReference>
<dbReference type="STRING" id="312017.Q23FI3"/>
<dbReference type="PANTHER" id="PTHR43215:SF14">
    <property type="entry name" value="RADIAL SPOKE HEAD 1 HOMOLOG"/>
    <property type="match status" value="1"/>
</dbReference>
<feature type="coiled-coil region" evidence="2">
    <location>
        <begin position="328"/>
        <end position="362"/>
    </location>
</feature>
<dbReference type="Pfam" id="PF02493">
    <property type="entry name" value="MORN"/>
    <property type="match status" value="4"/>
</dbReference>
<dbReference type="SMART" id="SM00698">
    <property type="entry name" value="MORN"/>
    <property type="match status" value="4"/>
</dbReference>
<accession>Q23FI3</accession>
<proteinExistence type="predicted"/>
<keyword evidence="1" id="KW-0677">Repeat</keyword>
<dbReference type="KEGG" id="tet:TTHERM_00377350"/>
<evidence type="ECO:0000256" key="1">
    <source>
        <dbReference type="ARBA" id="ARBA00022737"/>
    </source>
</evidence>
<sequence>MNFVSPQIVQQTPKLQIQGGFPLGRVVSPFQSPYLQQNPIPQAGGFVSQPYQIHPQIQSGVSSPMMRSNLSVFQQGQIPQQNRTSNSQADLGQYLRSPQSTQKQENQLQRYQNTEPIKKQIASNQHFISPQYIQQQTNTGQYIQSNQTQKIQRQTSFHQQQLQNSRLTMQSLPANNNTINITSATSPNERLLSRNLSPQPSHRLNSLLSSPIQRAISPQTQRINKDSFNGTVQTANQNQLVTQQGPYMLGVAQTLYTPSSRAQSPTFNQNQGFMFTGRNNFVQSPQQTFYSSGQNFYKTNSMPQQQQQQFIPFKLELPQKVQDNQQKLNEAIAKSEKVKKLVAEKQQQMKANEQKRQELLDVSKLYDLTPQQTAEKVKNKQQTPIKQEESPIKTIQQVINTNKQGPQKHIINSIVNSDNKNMIPIGTIANQNNSISNPQTSYAQRQAENLHISISQNGNTEESEQTLNQISQNQAEFKKLQLEFKNSVNKIKETPKQQLIQTPISLLQKSNLKLDQSQPNENKENCIISTPITNNQNGDQTPTGDQKIEFKSTVNQFRKSFQKNMYQTPQNSKKKFQKKVYENEDEYQGSMENDIPNGYGILRDKNGKELYKGDWKNGQYDGSGILVNRNQNDSQAIVIDHNELSQILTLNLWIRYEGDMKQNQIQGFGTMYFIDNLKYVGNFAQGIPEGQGSFYTNDGKVIAGVWEQGKLKDILWD</sequence>
<keyword evidence="3" id="KW-0418">Kinase</keyword>
<dbReference type="EMBL" id="GG662706">
    <property type="protein sequence ID" value="EAR95170.1"/>
    <property type="molecule type" value="Genomic_DNA"/>
</dbReference>
<reference evidence="4" key="1">
    <citation type="journal article" date="2006" name="PLoS Biol.">
        <title>Macronuclear genome sequence of the ciliate Tetrahymena thermophila, a model eukaryote.</title>
        <authorList>
            <person name="Eisen J.A."/>
            <person name="Coyne R.S."/>
            <person name="Wu M."/>
            <person name="Wu D."/>
            <person name="Thiagarajan M."/>
            <person name="Wortman J.R."/>
            <person name="Badger J.H."/>
            <person name="Ren Q."/>
            <person name="Amedeo P."/>
            <person name="Jones K.M."/>
            <person name="Tallon L.J."/>
            <person name="Delcher A.L."/>
            <person name="Salzberg S.L."/>
            <person name="Silva J.C."/>
            <person name="Haas B.J."/>
            <person name="Majoros W.H."/>
            <person name="Farzad M."/>
            <person name="Carlton J.M."/>
            <person name="Smith R.K. Jr."/>
            <person name="Garg J."/>
            <person name="Pearlman R.E."/>
            <person name="Karrer K.M."/>
            <person name="Sun L."/>
            <person name="Manning G."/>
            <person name="Elde N.C."/>
            <person name="Turkewitz A.P."/>
            <person name="Asai D.J."/>
            <person name="Wilkes D.E."/>
            <person name="Wang Y."/>
            <person name="Cai H."/>
            <person name="Collins K."/>
            <person name="Stewart B.A."/>
            <person name="Lee S.R."/>
            <person name="Wilamowska K."/>
            <person name="Weinberg Z."/>
            <person name="Ruzzo W.L."/>
            <person name="Wloga D."/>
            <person name="Gaertig J."/>
            <person name="Frankel J."/>
            <person name="Tsao C.-C."/>
            <person name="Gorovsky M.A."/>
            <person name="Keeling P.J."/>
            <person name="Waller R.F."/>
            <person name="Patron N.J."/>
            <person name="Cherry J.M."/>
            <person name="Stover N.A."/>
            <person name="Krieger C.J."/>
            <person name="del Toro C."/>
            <person name="Ryder H.F."/>
            <person name="Williamson S.C."/>
            <person name="Barbeau R.A."/>
            <person name="Hamilton E.P."/>
            <person name="Orias E."/>
        </authorList>
    </citation>
    <scope>NUCLEOTIDE SEQUENCE [LARGE SCALE GENOMIC DNA]</scope>
    <source>
        <strain evidence="4">SB210</strain>
    </source>
</reference>
<dbReference type="InterPro" id="IPR003409">
    <property type="entry name" value="MORN"/>
</dbReference>
<name>Q23FI3_TETTS</name>
<keyword evidence="2" id="KW-0175">Coiled coil</keyword>
<organism evidence="3 4">
    <name type="scientific">Tetrahymena thermophila (strain SB210)</name>
    <dbReference type="NCBI Taxonomy" id="312017"/>
    <lineage>
        <taxon>Eukaryota</taxon>
        <taxon>Sar</taxon>
        <taxon>Alveolata</taxon>
        <taxon>Ciliophora</taxon>
        <taxon>Intramacronucleata</taxon>
        <taxon>Oligohymenophorea</taxon>
        <taxon>Hymenostomatida</taxon>
        <taxon>Tetrahymenina</taxon>
        <taxon>Tetrahymenidae</taxon>
        <taxon>Tetrahymena</taxon>
    </lineage>
</organism>
<keyword evidence="4" id="KW-1185">Reference proteome</keyword>
<dbReference type="Proteomes" id="UP000009168">
    <property type="component" value="Unassembled WGS sequence"/>
</dbReference>
<dbReference type="GeneID" id="7824646"/>
<dbReference type="InParanoid" id="Q23FI3"/>
<keyword evidence="3" id="KW-0808">Transferase</keyword>
<dbReference type="GO" id="GO:0016301">
    <property type="term" value="F:kinase activity"/>
    <property type="evidence" value="ECO:0007669"/>
    <property type="project" value="UniProtKB-KW"/>
</dbReference>
<dbReference type="AlphaFoldDB" id="Q23FI3"/>
<protein>
    <submittedName>
        <fullName evidence="3">Kinase domain protein</fullName>
    </submittedName>
</protein>
<dbReference type="HOGENOM" id="CLU_385672_0_0_1"/>
<evidence type="ECO:0000256" key="2">
    <source>
        <dbReference type="SAM" id="Coils"/>
    </source>
</evidence>